<dbReference type="Proteomes" id="UP000241247">
    <property type="component" value="Unassembled WGS sequence"/>
</dbReference>
<dbReference type="RefSeq" id="WP_108004600.1">
    <property type="nucleotide sequence ID" value="NZ_JBHEEX010000012.1"/>
</dbReference>
<sequence>MRGLDLELLHPMQHAWLVVAEIIDLDLERRWADNLYFGIVFETSFVLNLLRIKKSAGILVDPAAMRRH</sequence>
<comment type="caution">
    <text evidence="1">The sequence shown here is derived from an EMBL/GenBank/DDBJ whole genome shotgun (WGS) entry which is preliminary data.</text>
</comment>
<evidence type="ECO:0000313" key="2">
    <source>
        <dbReference type="Proteomes" id="UP000241247"/>
    </source>
</evidence>
<organism evidence="1 2">
    <name type="scientific">Mycoplana dimorpha</name>
    <dbReference type="NCBI Taxonomy" id="28320"/>
    <lineage>
        <taxon>Bacteria</taxon>
        <taxon>Pseudomonadati</taxon>
        <taxon>Pseudomonadota</taxon>
        <taxon>Alphaproteobacteria</taxon>
        <taxon>Hyphomicrobiales</taxon>
        <taxon>Rhizobiaceae</taxon>
        <taxon>Mycoplana</taxon>
    </lineage>
</organism>
<accession>A0A2T5AXS8</accession>
<name>A0A2T5AXS8_MYCDI</name>
<dbReference type="AlphaFoldDB" id="A0A2T5AXS8"/>
<keyword evidence="2" id="KW-1185">Reference proteome</keyword>
<gene>
    <name evidence="1" type="ORF">C7449_109145</name>
</gene>
<dbReference type="EMBL" id="PZZZ01000009">
    <property type="protein sequence ID" value="PTM91541.1"/>
    <property type="molecule type" value="Genomic_DNA"/>
</dbReference>
<protein>
    <submittedName>
        <fullName evidence="1">Uncharacterized protein</fullName>
    </submittedName>
</protein>
<reference evidence="1 2" key="1">
    <citation type="submission" date="2018-04" db="EMBL/GenBank/DDBJ databases">
        <title>Genomic Encyclopedia of Type Strains, Phase IV (KMG-IV): sequencing the most valuable type-strain genomes for metagenomic binning, comparative biology and taxonomic classification.</title>
        <authorList>
            <person name="Goeker M."/>
        </authorList>
    </citation>
    <scope>NUCLEOTIDE SEQUENCE [LARGE SCALE GENOMIC DNA]</scope>
    <source>
        <strain evidence="1 2">DSM 7138</strain>
    </source>
</reference>
<evidence type="ECO:0000313" key="1">
    <source>
        <dbReference type="EMBL" id="PTM91541.1"/>
    </source>
</evidence>
<proteinExistence type="predicted"/>
<dbReference type="OrthoDB" id="7871022at2"/>